<dbReference type="EMBL" id="MAJD01000002">
    <property type="protein sequence ID" value="OBX35638.1"/>
    <property type="molecule type" value="Genomic_DNA"/>
</dbReference>
<proteinExistence type="predicted"/>
<protein>
    <submittedName>
        <fullName evidence="1">Uncharacterized protein</fullName>
    </submittedName>
</protein>
<evidence type="ECO:0000313" key="2">
    <source>
        <dbReference type="Proteomes" id="UP000092504"/>
    </source>
</evidence>
<accession>A0A1B8P080</accession>
<comment type="caution">
    <text evidence="1">The sequence shown here is derived from an EMBL/GenBank/DDBJ whole genome shotgun (WGS) entry which is preliminary data.</text>
</comment>
<sequence length="62" mass="6759">MHTTTTTPCRVYLHPAAITSMIAVRAIEHVTGRVAYVHPIDNRVRLITQAEHARLSQPGGAA</sequence>
<evidence type="ECO:0000313" key="1">
    <source>
        <dbReference type="EMBL" id="OBX35638.1"/>
    </source>
</evidence>
<dbReference type="AlphaFoldDB" id="A0A1B8P080"/>
<dbReference type="Proteomes" id="UP000092504">
    <property type="component" value="Unassembled WGS sequence"/>
</dbReference>
<organism evidence="1 2">
    <name type="scientific">Halomonas elongata</name>
    <dbReference type="NCBI Taxonomy" id="2746"/>
    <lineage>
        <taxon>Bacteria</taxon>
        <taxon>Pseudomonadati</taxon>
        <taxon>Pseudomonadota</taxon>
        <taxon>Gammaproteobacteria</taxon>
        <taxon>Oceanospirillales</taxon>
        <taxon>Halomonadaceae</taxon>
        <taxon>Halomonas</taxon>
    </lineage>
</organism>
<gene>
    <name evidence="1" type="ORF">A8U91_04712</name>
</gene>
<reference evidence="1 2" key="1">
    <citation type="submission" date="2016-06" db="EMBL/GenBank/DDBJ databases">
        <title>Genome sequence of halotolerant plant growth promoting strain of Halomonas elongata HEK1 isolated from salterns of Rann of Kutch, Gujarat, India.</title>
        <authorList>
            <person name="Gaba S."/>
            <person name="Singh R.N."/>
            <person name="Abrol S."/>
            <person name="Kaushik R."/>
            <person name="Saxena A.K."/>
        </authorList>
    </citation>
    <scope>NUCLEOTIDE SEQUENCE [LARGE SCALE GENOMIC DNA]</scope>
    <source>
        <strain evidence="1 2">HEK1</strain>
    </source>
</reference>
<dbReference type="PATRIC" id="fig|2746.7.peg.4859"/>
<name>A0A1B8P080_HALEL</name>